<reference evidence="1 2" key="1">
    <citation type="submission" date="2023-01" db="EMBL/GenBank/DDBJ databases">
        <title>Analysis of 21 Apiospora genomes using comparative genomics revels a genus with tremendous synthesis potential of carbohydrate active enzymes and secondary metabolites.</title>
        <authorList>
            <person name="Sorensen T."/>
        </authorList>
    </citation>
    <scope>NUCLEOTIDE SEQUENCE [LARGE SCALE GENOMIC DNA]</scope>
    <source>
        <strain evidence="1 2">CBS 20057</strain>
    </source>
</reference>
<keyword evidence="2" id="KW-1185">Reference proteome</keyword>
<organism evidence="1 2">
    <name type="scientific">Apiospora marii</name>
    <dbReference type="NCBI Taxonomy" id="335849"/>
    <lineage>
        <taxon>Eukaryota</taxon>
        <taxon>Fungi</taxon>
        <taxon>Dikarya</taxon>
        <taxon>Ascomycota</taxon>
        <taxon>Pezizomycotina</taxon>
        <taxon>Sordariomycetes</taxon>
        <taxon>Xylariomycetidae</taxon>
        <taxon>Amphisphaeriales</taxon>
        <taxon>Apiosporaceae</taxon>
        <taxon>Apiospora</taxon>
    </lineage>
</organism>
<evidence type="ECO:0008006" key="3">
    <source>
        <dbReference type="Google" id="ProtNLM"/>
    </source>
</evidence>
<name>A0ABR1RL40_9PEZI</name>
<comment type="caution">
    <text evidence="1">The sequence shown here is derived from an EMBL/GenBank/DDBJ whole genome shotgun (WGS) entry which is preliminary data.</text>
</comment>
<sequence length="306" mass="32967">MVIVSLLCASSAGLGVFALECLVSHLLAVVTLLRALSSLEYPRVARLASGVKETLLEELPRLGGLRQVDDHGTVCLPVVLPAQPCHLGDCRLVLLSECLGRSVPDPIVFVEDCCAPDAIHLNWSVLGLISADDFDALGLPGVYSHGTASPVLLFSRRSHLLLNRGSNRLGGHSRPFIVHPGGVNRAVQSISERGGRRFHRGKRAYVARLARRGRACDSRVGGLRARLGAAGEGRAVPEFFQLLGDILKLGGELLDDCLLVVDDLFQVSDLVTRVGHELVDALQHLRVDGHVVARACLRSIVAYIRE</sequence>
<protein>
    <recommendedName>
        <fullName evidence="3">Secreted protein</fullName>
    </recommendedName>
</protein>
<dbReference type="EMBL" id="JAQQWI010000013">
    <property type="protein sequence ID" value="KAK8013627.1"/>
    <property type="molecule type" value="Genomic_DNA"/>
</dbReference>
<evidence type="ECO:0000313" key="2">
    <source>
        <dbReference type="Proteomes" id="UP001396898"/>
    </source>
</evidence>
<evidence type="ECO:0000313" key="1">
    <source>
        <dbReference type="EMBL" id="KAK8013627.1"/>
    </source>
</evidence>
<proteinExistence type="predicted"/>
<gene>
    <name evidence="1" type="ORF">PG991_009220</name>
</gene>
<dbReference type="Proteomes" id="UP001396898">
    <property type="component" value="Unassembled WGS sequence"/>
</dbReference>
<accession>A0ABR1RL40</accession>